<dbReference type="AlphaFoldDB" id="A0A812Y869"/>
<protein>
    <recommendedName>
        <fullName evidence="1">Ubiquitin-like domain-containing protein</fullName>
    </recommendedName>
</protein>
<name>A0A812Y869_SYMPI</name>
<evidence type="ECO:0000313" key="2">
    <source>
        <dbReference type="EMBL" id="CAE7776168.1"/>
    </source>
</evidence>
<dbReference type="SUPFAM" id="SSF49899">
    <property type="entry name" value="Concanavalin A-like lectins/glucanases"/>
    <property type="match status" value="1"/>
</dbReference>
<dbReference type="Gene3D" id="3.10.20.90">
    <property type="entry name" value="Phosphatidylinositol 3-kinase Catalytic Subunit, Chain A, domain 1"/>
    <property type="match status" value="1"/>
</dbReference>
<reference evidence="2" key="1">
    <citation type="submission" date="2021-02" db="EMBL/GenBank/DDBJ databases">
        <authorList>
            <person name="Dougan E. K."/>
            <person name="Rhodes N."/>
            <person name="Thang M."/>
            <person name="Chan C."/>
        </authorList>
    </citation>
    <scope>NUCLEOTIDE SEQUENCE</scope>
</reference>
<dbReference type="Pfam" id="PF00240">
    <property type="entry name" value="ubiquitin"/>
    <property type="match status" value="1"/>
</dbReference>
<keyword evidence="3" id="KW-1185">Reference proteome</keyword>
<organism evidence="2 3">
    <name type="scientific">Symbiodinium pilosum</name>
    <name type="common">Dinoflagellate</name>
    <dbReference type="NCBI Taxonomy" id="2952"/>
    <lineage>
        <taxon>Eukaryota</taxon>
        <taxon>Sar</taxon>
        <taxon>Alveolata</taxon>
        <taxon>Dinophyceae</taxon>
        <taxon>Suessiales</taxon>
        <taxon>Symbiodiniaceae</taxon>
        <taxon>Symbiodinium</taxon>
    </lineage>
</organism>
<gene>
    <name evidence="2" type="ORF">SPIL2461_LOCUS22978</name>
</gene>
<sequence>DGAERLETVTVGELKEEIEKCQDVPAYQQELICGSEILADSTALRQVAKSHDVELQLVVQDRRCGIHLGKLVDGAYCSSGCYGTVDGAFLLNGPNEYVKWPIQLEGNFSVRTRFRVAHSALTAVLFVFWDTAPKEARHPYFQSHQMDCDGSWLDQVGFVVNRQGSHILKSGAHWGSAVLFPGEVVEPQEWCGEWHEVSLEREAGQLTVMVDGSLG</sequence>
<dbReference type="OrthoDB" id="433839at2759"/>
<dbReference type="EMBL" id="CAJNIZ010047804">
    <property type="protein sequence ID" value="CAE7776168.1"/>
    <property type="molecule type" value="Genomic_DNA"/>
</dbReference>
<comment type="caution">
    <text evidence="2">The sequence shown here is derived from an EMBL/GenBank/DDBJ whole genome shotgun (WGS) entry which is preliminary data.</text>
</comment>
<dbReference type="SUPFAM" id="SSF54236">
    <property type="entry name" value="Ubiquitin-like"/>
    <property type="match status" value="1"/>
</dbReference>
<dbReference type="Proteomes" id="UP000649617">
    <property type="component" value="Unassembled WGS sequence"/>
</dbReference>
<evidence type="ECO:0000313" key="3">
    <source>
        <dbReference type="Proteomes" id="UP000649617"/>
    </source>
</evidence>
<dbReference type="InterPro" id="IPR000626">
    <property type="entry name" value="Ubiquitin-like_dom"/>
</dbReference>
<dbReference type="PROSITE" id="PS50053">
    <property type="entry name" value="UBIQUITIN_2"/>
    <property type="match status" value="1"/>
</dbReference>
<accession>A0A812Y869</accession>
<feature type="non-terminal residue" evidence="2">
    <location>
        <position position="1"/>
    </location>
</feature>
<dbReference type="InterPro" id="IPR013320">
    <property type="entry name" value="ConA-like_dom_sf"/>
</dbReference>
<feature type="domain" description="Ubiquitin-like" evidence="1">
    <location>
        <begin position="10"/>
        <end position="62"/>
    </location>
</feature>
<proteinExistence type="predicted"/>
<evidence type="ECO:0000259" key="1">
    <source>
        <dbReference type="PROSITE" id="PS50053"/>
    </source>
</evidence>
<dbReference type="CDD" id="cd17039">
    <property type="entry name" value="Ubl_ubiquitin_like"/>
    <property type="match status" value="1"/>
</dbReference>
<dbReference type="InterPro" id="IPR029071">
    <property type="entry name" value="Ubiquitin-like_domsf"/>
</dbReference>